<organism evidence="2 3">
    <name type="scientific">Edaphosphingomonas haloaromaticamans</name>
    <dbReference type="NCBI Taxonomy" id="653954"/>
    <lineage>
        <taxon>Bacteria</taxon>
        <taxon>Pseudomonadati</taxon>
        <taxon>Pseudomonadota</taxon>
        <taxon>Alphaproteobacteria</taxon>
        <taxon>Sphingomonadales</taxon>
        <taxon>Rhizorhabdaceae</taxon>
        <taxon>Edaphosphingomonas</taxon>
    </lineage>
</organism>
<keyword evidence="3" id="KW-1185">Reference proteome</keyword>
<proteinExistence type="predicted"/>
<dbReference type="EMBL" id="MIPT01000001">
    <property type="protein sequence ID" value="OHT19964.1"/>
    <property type="molecule type" value="Genomic_DNA"/>
</dbReference>
<name>A0A1S1HCN6_9SPHN</name>
<reference evidence="2 3" key="1">
    <citation type="submission" date="2016-09" db="EMBL/GenBank/DDBJ databases">
        <title>Metabolic pathway, cell adaptation mechanisms and a novel monoxygenase revealed through proteogenomic-transcription analysis of a Sphingomonas haloaromaticamans strain degrading the fungicide ortho-phenylphenol.</title>
        <authorList>
            <person name="Perruchon C."/>
            <person name="Papadopoulou E.S."/>
            <person name="Rousidou C."/>
            <person name="Vasileiadis S."/>
            <person name="Tanou G."/>
            <person name="Amoutzias G."/>
            <person name="Molassiotis A."/>
            <person name="Karpouzas D.G."/>
        </authorList>
    </citation>
    <scope>NUCLEOTIDE SEQUENCE [LARGE SCALE GENOMIC DNA]</scope>
    <source>
        <strain evidence="2 3">P3</strain>
    </source>
</reference>
<comment type="caution">
    <text evidence="2">The sequence shown here is derived from an EMBL/GenBank/DDBJ whole genome shotgun (WGS) entry which is preliminary data.</text>
</comment>
<feature type="region of interest" description="Disordered" evidence="1">
    <location>
        <begin position="1"/>
        <end position="32"/>
    </location>
</feature>
<dbReference type="Proteomes" id="UP000179467">
    <property type="component" value="Unassembled WGS sequence"/>
</dbReference>
<accession>A0A1S1HCN6</accession>
<feature type="compositionally biased region" description="Basic and acidic residues" evidence="1">
    <location>
        <begin position="1"/>
        <end position="10"/>
    </location>
</feature>
<dbReference type="AlphaFoldDB" id="A0A1S1HCN6"/>
<protein>
    <submittedName>
        <fullName evidence="2">Uncharacterized protein</fullName>
    </submittedName>
</protein>
<sequence>MRGRGSRRDVPAPARKKPGTHMGARLLVSGNP</sequence>
<evidence type="ECO:0000313" key="2">
    <source>
        <dbReference type="EMBL" id="OHT19964.1"/>
    </source>
</evidence>
<evidence type="ECO:0000256" key="1">
    <source>
        <dbReference type="SAM" id="MobiDB-lite"/>
    </source>
</evidence>
<gene>
    <name evidence="2" type="ORF">BHE75_01958</name>
</gene>
<evidence type="ECO:0000313" key="3">
    <source>
        <dbReference type="Proteomes" id="UP000179467"/>
    </source>
</evidence>